<dbReference type="PROSITE" id="PS00356">
    <property type="entry name" value="HTH_LACI_1"/>
    <property type="match status" value="1"/>
</dbReference>
<keyword evidence="3" id="KW-0238">DNA-binding</keyword>
<dbReference type="GO" id="GO:0003700">
    <property type="term" value="F:DNA-binding transcription factor activity"/>
    <property type="evidence" value="ECO:0007669"/>
    <property type="project" value="TreeGrafter"/>
</dbReference>
<dbReference type="PANTHER" id="PTHR30146">
    <property type="entry name" value="LACI-RELATED TRANSCRIPTIONAL REPRESSOR"/>
    <property type="match status" value="1"/>
</dbReference>
<evidence type="ECO:0000259" key="5">
    <source>
        <dbReference type="PROSITE" id="PS50932"/>
    </source>
</evidence>
<dbReference type="Pfam" id="PF00532">
    <property type="entry name" value="Peripla_BP_1"/>
    <property type="match status" value="1"/>
</dbReference>
<dbReference type="OrthoDB" id="9775106at2"/>
<dbReference type="EMBL" id="MJEA01000005">
    <property type="protein sequence ID" value="OQO70337.1"/>
    <property type="molecule type" value="Genomic_DNA"/>
</dbReference>
<dbReference type="CDD" id="cd19976">
    <property type="entry name" value="PBP1_DegA_Like"/>
    <property type="match status" value="1"/>
</dbReference>
<dbReference type="CDD" id="cd01392">
    <property type="entry name" value="HTH_LacI"/>
    <property type="match status" value="1"/>
</dbReference>
<dbReference type="AlphaFoldDB" id="A0A1V8YXM0"/>
<keyword evidence="2" id="KW-0805">Transcription regulation</keyword>
<dbReference type="Pfam" id="PF00356">
    <property type="entry name" value="LacI"/>
    <property type="match status" value="1"/>
</dbReference>
<dbReference type="SUPFAM" id="SSF53822">
    <property type="entry name" value="Periplasmic binding protein-like I"/>
    <property type="match status" value="1"/>
</dbReference>
<dbReference type="Proteomes" id="UP000192477">
    <property type="component" value="Unassembled WGS sequence"/>
</dbReference>
<dbReference type="GO" id="GO:0000976">
    <property type="term" value="F:transcription cis-regulatory region binding"/>
    <property type="evidence" value="ECO:0007669"/>
    <property type="project" value="TreeGrafter"/>
</dbReference>
<evidence type="ECO:0000313" key="6">
    <source>
        <dbReference type="EMBL" id="OQO70337.1"/>
    </source>
</evidence>
<evidence type="ECO:0000256" key="4">
    <source>
        <dbReference type="ARBA" id="ARBA00023163"/>
    </source>
</evidence>
<comment type="caution">
    <text evidence="6">The sequence shown here is derived from an EMBL/GenBank/DDBJ whole genome shotgun (WGS) entry which is preliminary data.</text>
</comment>
<dbReference type="InterPro" id="IPR028082">
    <property type="entry name" value="Peripla_BP_I"/>
</dbReference>
<evidence type="ECO:0000256" key="2">
    <source>
        <dbReference type="ARBA" id="ARBA00023015"/>
    </source>
</evidence>
<protein>
    <submittedName>
        <fullName evidence="6">LacI family transcriptional regulator</fullName>
    </submittedName>
</protein>
<name>A0A1V8YXM0_9ENTE</name>
<dbReference type="SUPFAM" id="SSF47413">
    <property type="entry name" value="lambda repressor-like DNA-binding domains"/>
    <property type="match status" value="1"/>
</dbReference>
<reference evidence="6 7" key="1">
    <citation type="journal article" date="2017" name="BMC Microbiol.">
        <title>Comparative genomics of Enterococcus spp. isolated from bovine feces.</title>
        <authorList>
            <person name="Beukers A.G."/>
            <person name="Zaheer R."/>
            <person name="Goji N."/>
            <person name="Amoako K.K."/>
            <person name="Chaves A.V."/>
            <person name="Ward M.P."/>
            <person name="McAllister T.A."/>
        </authorList>
    </citation>
    <scope>NUCLEOTIDE SEQUENCE [LARGE SCALE GENOMIC DNA]</scope>
    <source>
        <strain evidence="6 7">F1129D 143</strain>
    </source>
</reference>
<sequence>MKKKKVTIKDVAKHSGVSIATVSLILNGNEEKFSPKTVAKVIASKETLDYQPDYFARQMITKETKTIGVLVPDITNPFFNILTRGVEDILYQQHFVTILCNADLDHQKEMEYLLELTRRGVDGFIIASSAVSTTAIKENLKKQNRPFIVLDQKTSDGFSDCVRTDDFHGGYLAGEHLLTLGHQSIALVYPQDPPVNVKRRIEGFKHALDVFQLPHKNLLLLPTHFSKEGGYQVVPQILQSSTTAIFALNDELAFGLYRGLEEQGKKVPEDYSVIGYDNIDMCDYVKPKLTTIAQPIFELGQSAAQLLLERIQSPKNTWTEKLLPVKLETRASTRYIRKKDD</sequence>
<dbReference type="PRINTS" id="PR00036">
    <property type="entry name" value="HTHLACI"/>
</dbReference>
<proteinExistence type="predicted"/>
<gene>
    <name evidence="6" type="ORF">BH747_06435</name>
</gene>
<dbReference type="Gene3D" id="3.40.50.2300">
    <property type="match status" value="2"/>
</dbReference>
<organism evidence="6 7">
    <name type="scientific">Enterococcus villorum</name>
    <dbReference type="NCBI Taxonomy" id="112904"/>
    <lineage>
        <taxon>Bacteria</taxon>
        <taxon>Bacillati</taxon>
        <taxon>Bacillota</taxon>
        <taxon>Bacilli</taxon>
        <taxon>Lactobacillales</taxon>
        <taxon>Enterococcaceae</taxon>
        <taxon>Enterococcus</taxon>
    </lineage>
</organism>
<evidence type="ECO:0000313" key="7">
    <source>
        <dbReference type="Proteomes" id="UP000192477"/>
    </source>
</evidence>
<dbReference type="PROSITE" id="PS50932">
    <property type="entry name" value="HTH_LACI_2"/>
    <property type="match status" value="1"/>
</dbReference>
<keyword evidence="1" id="KW-0678">Repressor</keyword>
<dbReference type="Gene3D" id="1.10.260.40">
    <property type="entry name" value="lambda repressor-like DNA-binding domains"/>
    <property type="match status" value="1"/>
</dbReference>
<dbReference type="STRING" id="112904.BH747_06435"/>
<dbReference type="RefSeq" id="WP_081183458.1">
    <property type="nucleotide sequence ID" value="NZ_MJEA01000005.1"/>
</dbReference>
<dbReference type="InterPro" id="IPR010982">
    <property type="entry name" value="Lambda_DNA-bd_dom_sf"/>
</dbReference>
<dbReference type="NCBIfam" id="NF047341">
    <property type="entry name" value="lactose_RbsR"/>
    <property type="match status" value="1"/>
</dbReference>
<dbReference type="SMART" id="SM00354">
    <property type="entry name" value="HTH_LACI"/>
    <property type="match status" value="1"/>
</dbReference>
<dbReference type="InterPro" id="IPR001761">
    <property type="entry name" value="Peripla_BP/Lac1_sug-bd_dom"/>
</dbReference>
<accession>A0A1V8YXM0</accession>
<keyword evidence="4" id="KW-0804">Transcription</keyword>
<feature type="domain" description="HTH lacI-type" evidence="5">
    <location>
        <begin position="6"/>
        <end position="61"/>
    </location>
</feature>
<dbReference type="InterPro" id="IPR000843">
    <property type="entry name" value="HTH_LacI"/>
</dbReference>
<dbReference type="PANTHER" id="PTHR30146:SF148">
    <property type="entry name" value="HTH-TYPE TRANSCRIPTIONAL REPRESSOR PURR-RELATED"/>
    <property type="match status" value="1"/>
</dbReference>
<evidence type="ECO:0000256" key="3">
    <source>
        <dbReference type="ARBA" id="ARBA00023125"/>
    </source>
</evidence>
<evidence type="ECO:0000256" key="1">
    <source>
        <dbReference type="ARBA" id="ARBA00022491"/>
    </source>
</evidence>